<evidence type="ECO:0000313" key="1">
    <source>
        <dbReference type="EMBL" id="KDO25373.1"/>
    </source>
</evidence>
<dbReference type="Proteomes" id="UP000030745">
    <property type="component" value="Unassembled WGS sequence"/>
</dbReference>
<organism evidence="1 2">
    <name type="scientific">Saprolegnia parasitica (strain CBS 223.65)</name>
    <dbReference type="NCBI Taxonomy" id="695850"/>
    <lineage>
        <taxon>Eukaryota</taxon>
        <taxon>Sar</taxon>
        <taxon>Stramenopiles</taxon>
        <taxon>Oomycota</taxon>
        <taxon>Saprolegniomycetes</taxon>
        <taxon>Saprolegniales</taxon>
        <taxon>Saprolegniaceae</taxon>
        <taxon>Saprolegnia</taxon>
    </lineage>
</organism>
<name>A0A067C4C9_SAPPC</name>
<dbReference type="Gene3D" id="3.80.10.10">
    <property type="entry name" value="Ribonuclease Inhibitor"/>
    <property type="match status" value="1"/>
</dbReference>
<dbReference type="OMA" id="RNTHEVQ"/>
<gene>
    <name evidence="1" type="ORF">SPRG_09314</name>
</gene>
<dbReference type="RefSeq" id="XP_012203801.1">
    <property type="nucleotide sequence ID" value="XM_012348411.1"/>
</dbReference>
<dbReference type="AlphaFoldDB" id="A0A067C4C9"/>
<dbReference type="OrthoDB" id="10413824at2759"/>
<evidence type="ECO:0008006" key="3">
    <source>
        <dbReference type="Google" id="ProtNLM"/>
    </source>
</evidence>
<dbReference type="SUPFAM" id="SSF52047">
    <property type="entry name" value="RNI-like"/>
    <property type="match status" value="1"/>
</dbReference>
<dbReference type="VEuPathDB" id="FungiDB:SPRG_09314"/>
<evidence type="ECO:0000313" key="2">
    <source>
        <dbReference type="Proteomes" id="UP000030745"/>
    </source>
</evidence>
<accession>A0A067C4C9</accession>
<dbReference type="EMBL" id="KK583232">
    <property type="protein sequence ID" value="KDO25373.1"/>
    <property type="molecule type" value="Genomic_DNA"/>
</dbReference>
<reference evidence="1 2" key="1">
    <citation type="journal article" date="2013" name="PLoS Genet.">
        <title>Distinctive expansion of potential virulence genes in the genome of the oomycete fish pathogen Saprolegnia parasitica.</title>
        <authorList>
            <person name="Jiang R.H."/>
            <person name="de Bruijn I."/>
            <person name="Haas B.J."/>
            <person name="Belmonte R."/>
            <person name="Lobach L."/>
            <person name="Christie J."/>
            <person name="van den Ackerveken G."/>
            <person name="Bottin A."/>
            <person name="Bulone V."/>
            <person name="Diaz-Moreno S.M."/>
            <person name="Dumas B."/>
            <person name="Fan L."/>
            <person name="Gaulin E."/>
            <person name="Govers F."/>
            <person name="Grenville-Briggs L.J."/>
            <person name="Horner N.R."/>
            <person name="Levin J.Z."/>
            <person name="Mammella M."/>
            <person name="Meijer H.J."/>
            <person name="Morris P."/>
            <person name="Nusbaum C."/>
            <person name="Oome S."/>
            <person name="Phillips A.J."/>
            <person name="van Rooyen D."/>
            <person name="Rzeszutek E."/>
            <person name="Saraiva M."/>
            <person name="Secombes C.J."/>
            <person name="Seidl M.F."/>
            <person name="Snel B."/>
            <person name="Stassen J.H."/>
            <person name="Sykes S."/>
            <person name="Tripathy S."/>
            <person name="van den Berg H."/>
            <person name="Vega-Arreguin J.C."/>
            <person name="Wawra S."/>
            <person name="Young S.K."/>
            <person name="Zeng Q."/>
            <person name="Dieguez-Uribeondo J."/>
            <person name="Russ C."/>
            <person name="Tyler B.M."/>
            <person name="van West P."/>
        </authorList>
    </citation>
    <scope>NUCLEOTIDE SEQUENCE [LARGE SCALE GENOMIC DNA]</scope>
    <source>
        <strain evidence="1 2">CBS 223.65</strain>
    </source>
</reference>
<dbReference type="KEGG" id="spar:SPRG_09314"/>
<sequence length="469" mass="51562">MAEVKRARAEASPWLLPPIVLQVVHCLDATDDVLAFLRAVPSSARDEALDALATLLTEDADLWPVAAAADLNGMDVATVTRALPAFRQLAVDQSSDVLNRCRNTLLLLTTAGHAIVDYPFDLQSSLGHWARNVVGLTIRVDEVPVDAGVLQQQLATCKDLRALTSFGVKWRGPEVNQEQLDGVMTAITALCPNISDLRFTAAASATLESCESLREWLGQPRAQQFDLNGINFFPAAAKTLAHALLAAPMLHTIKLEDSSMVLGSFLDGSHALPPRQLRDMTIQVWDNWDRATFPSTLRSLKLLIVTLRHFPLQLPELERLQLRYVDMTDDSVADLAAFLAATTTLHQLDLAYTYMNDDRLKPILNALPTWLDRQRRACYVRLDAMDVTAAALPTVLAQIRNTHEVQIELCGADNLELAVGQRIVAALGATSQIKLRFANEVWAPDDVKAASPHVQYTNGWFLSPRAPSS</sequence>
<proteinExistence type="predicted"/>
<dbReference type="GeneID" id="24131484"/>
<protein>
    <recommendedName>
        <fullName evidence="3">F-box domain-containing protein</fullName>
    </recommendedName>
</protein>
<keyword evidence="2" id="KW-1185">Reference proteome</keyword>
<dbReference type="InterPro" id="IPR032675">
    <property type="entry name" value="LRR_dom_sf"/>
</dbReference>